<protein>
    <submittedName>
        <fullName evidence="1">Uncharacterized protein</fullName>
    </submittedName>
</protein>
<sequence length="281" mass="33351">MPFLISGNLDLVERHSLKKMEKFLGIILSPVQFPVEQYNLLRHALHRNLDPDALIRKMNRQELLSFIYILTQFGDVVRAETPAEYLNVEKIPLVLEWQKGQYMIPYEVLDHLSTSRIFKNQNYLFALIPSLPIKEKKAWIEWIGSGYGKTFPREINHELYFQCRHLQKPFQGKSLLREESIELSQLWPFGKSEIVDWFHKGITPFYSAMKELSRIEKDPFLLHVLDLIRSGKLILKKNPEEFRKKEEFILVATVEGNTPQLRDTIFSWEQERENKEDFLFQ</sequence>
<comment type="caution">
    <text evidence="1">The sequence shown here is derived from an EMBL/GenBank/DDBJ whole genome shotgun (WGS) entry which is preliminary data.</text>
</comment>
<name>A0A0E2B689_9LEPT</name>
<gene>
    <name evidence="1" type="ORF">LEP1GSC081_2695</name>
</gene>
<dbReference type="AlphaFoldDB" id="A0A0E2B689"/>
<dbReference type="RefSeq" id="WP_004764685.1">
    <property type="nucleotide sequence ID" value="NZ_AHMY02000022.1"/>
</dbReference>
<evidence type="ECO:0000313" key="1">
    <source>
        <dbReference type="EMBL" id="EKO16714.1"/>
    </source>
</evidence>
<dbReference type="EMBL" id="AHMY02000022">
    <property type="protein sequence ID" value="EKO16714.1"/>
    <property type="molecule type" value="Genomic_DNA"/>
</dbReference>
<evidence type="ECO:0000313" key="2">
    <source>
        <dbReference type="Proteomes" id="UP000006253"/>
    </source>
</evidence>
<organism evidence="1 2">
    <name type="scientific">Leptospira kirschneri str. H1</name>
    <dbReference type="NCBI Taxonomy" id="1049966"/>
    <lineage>
        <taxon>Bacteria</taxon>
        <taxon>Pseudomonadati</taxon>
        <taxon>Spirochaetota</taxon>
        <taxon>Spirochaetia</taxon>
        <taxon>Leptospirales</taxon>
        <taxon>Leptospiraceae</taxon>
        <taxon>Leptospira</taxon>
    </lineage>
</organism>
<dbReference type="Proteomes" id="UP000006253">
    <property type="component" value="Unassembled WGS sequence"/>
</dbReference>
<reference evidence="1 2" key="1">
    <citation type="submission" date="2012-10" db="EMBL/GenBank/DDBJ databases">
        <authorList>
            <person name="Harkins D.M."/>
            <person name="Durkin A.S."/>
            <person name="Brinkac L.M."/>
            <person name="Selengut J.D."/>
            <person name="Sanka R."/>
            <person name="DePew J."/>
            <person name="Purushe J."/>
            <person name="Peacock S.J."/>
            <person name="Thaipadungpanit J."/>
            <person name="Wuthiekanun V.W."/>
            <person name="Day N.P."/>
            <person name="Vinetz J.M."/>
            <person name="Sutton G.G."/>
            <person name="Nelson W.C."/>
            <person name="Fouts D.E."/>
        </authorList>
    </citation>
    <scope>NUCLEOTIDE SEQUENCE [LARGE SCALE GENOMIC DNA]</scope>
    <source>
        <strain evidence="1 2">H1</strain>
    </source>
</reference>
<accession>A0A0E2B689</accession>
<proteinExistence type="predicted"/>